<dbReference type="Pfam" id="PF14559">
    <property type="entry name" value="TPR_19"/>
    <property type="match status" value="1"/>
</dbReference>
<dbReference type="PROSITE" id="PS50005">
    <property type="entry name" value="TPR"/>
    <property type="match status" value="1"/>
</dbReference>
<dbReference type="STRING" id="488533.SAMN04487960_11229"/>
<evidence type="ECO:0000256" key="1">
    <source>
        <dbReference type="PROSITE-ProRule" id="PRU00339"/>
    </source>
</evidence>
<dbReference type="RefSeq" id="WP_091817137.1">
    <property type="nucleotide sequence ID" value="NZ_FNNE01000012.1"/>
</dbReference>
<sequence length="666" mass="74089">MYAQHHSPEATTNQAELARRLLEANEAYQLSNSPKASHRQRLAARSECARLVEALLAIEPAQPAALGLLGRVAMDNGDMEQAQVLFNQSLDVDDQQPQQYTNLGYWALATERPVLAEQYFLEALELDRQSAAAFCGVAHAKRVQGKFDTAYLHYRKLISLGLEWPSVYSGMLACAENLSVHTVDQELALDAIALLRRNDLPVQQLGRFVAAIIRHQYDLDNPQAEVFLDAACEDELLMLALERTLMPDPAVEELVTLLRRAVISEVAQTAELRDELQPLALAIARYADRTGYALMSADDEDRLVSVINESICAQMATGEPMAAMMGSIMISAMYGALFQQPFAHQLGQWNLVDWPLATQGMLAASYYDRATEEAIKQNYDEKSAELCLDKQDVPQAWPSWSKLAYRTETSLRSLMASELGLATEHLPETLRIMVCGAESGQRALELAHYLSDVEVIAVDESLANIAKATRQAEELEISNIVFWPWSIAQRFVADGHQVHWIEIGRLPSPAMTDVSLAAVVNSATASGSVVHLHTAVAEQTAGDRHIRTLINDHGLHATRENLHRLRRMALNNRQDSKWQELLGETGFYGMGGCQDRWFRPQDTDQLAQLMGLVSNEVQWKLIKARDSDGHTLATAPVQQQLQAEARGNQVQSLLGQGLSVYFVKRR</sequence>
<dbReference type="OrthoDB" id="649979at2"/>
<dbReference type="Proteomes" id="UP000199675">
    <property type="component" value="Unassembled WGS sequence"/>
</dbReference>
<dbReference type="SUPFAM" id="SSF48452">
    <property type="entry name" value="TPR-like"/>
    <property type="match status" value="1"/>
</dbReference>
<dbReference type="EMBL" id="FNNE01000012">
    <property type="protein sequence ID" value="SDX64001.1"/>
    <property type="molecule type" value="Genomic_DNA"/>
</dbReference>
<accession>A0A1H3DC78</accession>
<dbReference type="InterPro" id="IPR029063">
    <property type="entry name" value="SAM-dependent_MTases_sf"/>
</dbReference>
<evidence type="ECO:0000313" key="3">
    <source>
        <dbReference type="Proteomes" id="UP000199675"/>
    </source>
</evidence>
<dbReference type="AlphaFoldDB" id="A0A1H3DC78"/>
<reference evidence="2 3" key="1">
    <citation type="submission" date="2016-10" db="EMBL/GenBank/DDBJ databases">
        <authorList>
            <person name="de Groot N.N."/>
        </authorList>
    </citation>
    <scope>NUCLEOTIDE SEQUENCE [LARGE SCALE GENOMIC DNA]</scope>
    <source>
        <strain evidence="2 3">CGMCC 1.7059</strain>
    </source>
</reference>
<evidence type="ECO:0000313" key="2">
    <source>
        <dbReference type="EMBL" id="SDX64001.1"/>
    </source>
</evidence>
<name>A0A1H3DC78_9GAMM</name>
<gene>
    <name evidence="2" type="ORF">SAMN04487960_11229</name>
</gene>
<protein>
    <submittedName>
        <fullName evidence="2">Uncharacterized protein</fullName>
    </submittedName>
</protein>
<dbReference type="SUPFAM" id="SSF53335">
    <property type="entry name" value="S-adenosyl-L-methionine-dependent methyltransferases"/>
    <property type="match status" value="1"/>
</dbReference>
<keyword evidence="3" id="KW-1185">Reference proteome</keyword>
<keyword evidence="1" id="KW-0802">TPR repeat</keyword>
<dbReference type="Gene3D" id="1.25.40.10">
    <property type="entry name" value="Tetratricopeptide repeat domain"/>
    <property type="match status" value="1"/>
</dbReference>
<dbReference type="SMART" id="SM00028">
    <property type="entry name" value="TPR"/>
    <property type="match status" value="3"/>
</dbReference>
<dbReference type="InterPro" id="IPR011990">
    <property type="entry name" value="TPR-like_helical_dom_sf"/>
</dbReference>
<dbReference type="InterPro" id="IPR019734">
    <property type="entry name" value="TPR_rpt"/>
</dbReference>
<feature type="repeat" description="TPR" evidence="1">
    <location>
        <begin position="63"/>
        <end position="96"/>
    </location>
</feature>
<organism evidence="2 3">
    <name type="scientific">Marinobacter mobilis</name>
    <dbReference type="NCBI Taxonomy" id="488533"/>
    <lineage>
        <taxon>Bacteria</taxon>
        <taxon>Pseudomonadati</taxon>
        <taxon>Pseudomonadota</taxon>
        <taxon>Gammaproteobacteria</taxon>
        <taxon>Pseudomonadales</taxon>
        <taxon>Marinobacteraceae</taxon>
        <taxon>Marinobacter</taxon>
    </lineage>
</organism>
<proteinExistence type="predicted"/>